<dbReference type="EMBL" id="AGCN01000033">
    <property type="protein sequence ID" value="EHN60616.1"/>
    <property type="molecule type" value="Genomic_DNA"/>
</dbReference>
<keyword evidence="11" id="KW-1185">Reference proteome</keyword>
<keyword evidence="6 9" id="KW-0255">Endonuclease</keyword>
<dbReference type="GO" id="GO:0006364">
    <property type="term" value="P:rRNA processing"/>
    <property type="evidence" value="ECO:0007669"/>
    <property type="project" value="UniProtKB-UniRule"/>
</dbReference>
<evidence type="ECO:0000256" key="5">
    <source>
        <dbReference type="ARBA" id="ARBA00022723"/>
    </source>
</evidence>
<dbReference type="NCBIfam" id="TIGR00043">
    <property type="entry name" value="rRNA maturation RNase YbeY"/>
    <property type="match status" value="1"/>
</dbReference>
<keyword evidence="3 9" id="KW-0698">rRNA processing</keyword>
<evidence type="ECO:0000256" key="7">
    <source>
        <dbReference type="ARBA" id="ARBA00022801"/>
    </source>
</evidence>
<comment type="function">
    <text evidence="9">Single strand-specific metallo-endoribonuclease involved in late-stage 70S ribosome quality control and in maturation of the 3' terminus of the 16S rRNA.</text>
</comment>
<organism evidence="10 11">
    <name type="scientific">Listeria innocua ATCC 33091</name>
    <dbReference type="NCBI Taxonomy" id="1002366"/>
    <lineage>
        <taxon>Bacteria</taxon>
        <taxon>Bacillati</taxon>
        <taxon>Bacillota</taxon>
        <taxon>Bacilli</taxon>
        <taxon>Bacillales</taxon>
        <taxon>Listeriaceae</taxon>
        <taxon>Listeria</taxon>
    </lineage>
</organism>
<dbReference type="SUPFAM" id="SSF55486">
    <property type="entry name" value="Metalloproteases ('zincins'), catalytic domain"/>
    <property type="match status" value="1"/>
</dbReference>
<dbReference type="Pfam" id="PF02130">
    <property type="entry name" value="YbeY"/>
    <property type="match status" value="1"/>
</dbReference>
<dbReference type="HAMAP" id="MF_00009">
    <property type="entry name" value="Endoribonucl_YbeY"/>
    <property type="match status" value="1"/>
</dbReference>
<comment type="subcellular location">
    <subcellularLocation>
        <location evidence="9">Cytoplasm</location>
    </subcellularLocation>
</comment>
<keyword evidence="2 9" id="KW-0690">Ribosome biogenesis</keyword>
<dbReference type="Gene3D" id="3.40.390.30">
    <property type="entry name" value="Metalloproteases ('zincins'), catalytic domain"/>
    <property type="match status" value="1"/>
</dbReference>
<keyword evidence="8 9" id="KW-0862">Zinc</keyword>
<comment type="similarity">
    <text evidence="1 9">Belongs to the endoribonuclease YbeY family.</text>
</comment>
<dbReference type="GO" id="GO:0008270">
    <property type="term" value="F:zinc ion binding"/>
    <property type="evidence" value="ECO:0007669"/>
    <property type="project" value="UniProtKB-UniRule"/>
</dbReference>
<dbReference type="PANTHER" id="PTHR46986:SF1">
    <property type="entry name" value="ENDORIBONUCLEASE YBEY, CHLOROPLASTIC"/>
    <property type="match status" value="1"/>
</dbReference>
<dbReference type="GO" id="GO:0004521">
    <property type="term" value="F:RNA endonuclease activity"/>
    <property type="evidence" value="ECO:0007669"/>
    <property type="project" value="UniProtKB-UniRule"/>
</dbReference>
<gene>
    <name evidence="9" type="primary">ybeY</name>
    <name evidence="10" type="ORF">HMPREF0557_02129</name>
</gene>
<proteinExistence type="inferred from homology"/>
<dbReference type="PROSITE" id="PS01306">
    <property type="entry name" value="UPF0054"/>
    <property type="match status" value="1"/>
</dbReference>
<dbReference type="InterPro" id="IPR020549">
    <property type="entry name" value="YbeY_CS"/>
</dbReference>
<comment type="cofactor">
    <cofactor evidence="9">
        <name>Zn(2+)</name>
        <dbReference type="ChEBI" id="CHEBI:29105"/>
    </cofactor>
    <text evidence="9">Binds 1 zinc ion.</text>
</comment>
<feature type="binding site" evidence="9">
    <location>
        <position position="147"/>
    </location>
    <ligand>
        <name>Zn(2+)</name>
        <dbReference type="ChEBI" id="CHEBI:29105"/>
        <note>catalytic</note>
    </ligand>
</feature>
<keyword evidence="7 9" id="KW-0378">Hydrolase</keyword>
<name>A0AB72Z6X3_LISIO</name>
<evidence type="ECO:0000256" key="4">
    <source>
        <dbReference type="ARBA" id="ARBA00022722"/>
    </source>
</evidence>
<evidence type="ECO:0000256" key="8">
    <source>
        <dbReference type="ARBA" id="ARBA00022833"/>
    </source>
</evidence>
<dbReference type="GO" id="GO:0005737">
    <property type="term" value="C:cytoplasm"/>
    <property type="evidence" value="ECO:0007669"/>
    <property type="project" value="UniProtKB-SubCell"/>
</dbReference>
<feature type="binding site" evidence="9">
    <location>
        <position position="137"/>
    </location>
    <ligand>
        <name>Zn(2+)</name>
        <dbReference type="ChEBI" id="CHEBI:29105"/>
        <note>catalytic</note>
    </ligand>
</feature>
<evidence type="ECO:0000256" key="3">
    <source>
        <dbReference type="ARBA" id="ARBA00022552"/>
    </source>
</evidence>
<evidence type="ECO:0000256" key="2">
    <source>
        <dbReference type="ARBA" id="ARBA00022517"/>
    </source>
</evidence>
<comment type="caution">
    <text evidence="10">The sequence shown here is derived from an EMBL/GenBank/DDBJ whole genome shotgun (WGS) entry which is preliminary data.</text>
</comment>
<accession>A0AB72Z6X3</accession>
<evidence type="ECO:0000313" key="10">
    <source>
        <dbReference type="EMBL" id="EHN60616.1"/>
    </source>
</evidence>
<evidence type="ECO:0000313" key="11">
    <source>
        <dbReference type="Proteomes" id="UP000003597"/>
    </source>
</evidence>
<feature type="binding site" evidence="9">
    <location>
        <position position="141"/>
    </location>
    <ligand>
        <name>Zn(2+)</name>
        <dbReference type="ChEBI" id="CHEBI:29105"/>
        <note>catalytic</note>
    </ligand>
</feature>
<evidence type="ECO:0000256" key="6">
    <source>
        <dbReference type="ARBA" id="ARBA00022759"/>
    </source>
</evidence>
<evidence type="ECO:0000256" key="1">
    <source>
        <dbReference type="ARBA" id="ARBA00010875"/>
    </source>
</evidence>
<keyword evidence="9" id="KW-0963">Cytoplasm</keyword>
<dbReference type="AlphaFoldDB" id="A0AB72Z6X3"/>
<keyword evidence="4 9" id="KW-0540">Nuclease</keyword>
<dbReference type="Proteomes" id="UP000003597">
    <property type="component" value="Unassembled WGS sequence"/>
</dbReference>
<protein>
    <recommendedName>
        <fullName evidence="9">Endoribonuclease YbeY</fullName>
        <ecNumber evidence="9">3.1.-.-</ecNumber>
    </recommendedName>
</protein>
<dbReference type="InterPro" id="IPR023091">
    <property type="entry name" value="MetalPrtase_cat_dom_sf_prd"/>
</dbReference>
<dbReference type="InterPro" id="IPR002036">
    <property type="entry name" value="YbeY"/>
</dbReference>
<dbReference type="GO" id="GO:0004222">
    <property type="term" value="F:metalloendopeptidase activity"/>
    <property type="evidence" value="ECO:0007669"/>
    <property type="project" value="InterPro"/>
</dbReference>
<sequence>MTKIEIGGQKMTVLEIDLLDETNNLPDEDKQLVENILQFAAGYLKIEEGTELSLTFTTNEGIQEINREYRNKDQATDVISFALEEMGDGETEIDWGDFDLETPRMLGDIIISTEKAEEQAKDYGHTKARELGFLAVHGLLHLLGYDHMEPDEEKVMFGLQKEVLDAYGLER</sequence>
<reference evidence="10 11" key="1">
    <citation type="submission" date="2011-08" db="EMBL/GenBank/DDBJ databases">
        <authorList>
            <person name="Weinstock G."/>
            <person name="Sodergren E."/>
            <person name="Clifton S."/>
            <person name="Fulton L."/>
            <person name="Fulton B."/>
            <person name="Courtney L."/>
            <person name="Fronick C."/>
            <person name="Harrison M."/>
            <person name="Strong C."/>
            <person name="Farmer C."/>
            <person name="Delahaunty K."/>
            <person name="Markovic C."/>
            <person name="Hall O."/>
            <person name="Minx P."/>
            <person name="Tomlinson C."/>
            <person name="Mitreva M."/>
            <person name="Hou S."/>
            <person name="Chen J."/>
            <person name="Wollam A."/>
            <person name="Pepin K.H."/>
            <person name="Johnson M."/>
            <person name="Bhonagiri V."/>
            <person name="Zhang X."/>
            <person name="Suruliraj S."/>
            <person name="Warren W."/>
            <person name="Chinwalla A."/>
            <person name="Mardis E.R."/>
            <person name="Wilson R.K."/>
        </authorList>
    </citation>
    <scope>NUCLEOTIDE SEQUENCE [LARGE SCALE GENOMIC DNA]</scope>
    <source>
        <strain evidence="10 11">ATCC 33091</strain>
    </source>
</reference>
<dbReference type="EC" id="3.1.-.-" evidence="9"/>
<dbReference type="PANTHER" id="PTHR46986">
    <property type="entry name" value="ENDORIBONUCLEASE YBEY, CHLOROPLASTIC"/>
    <property type="match status" value="1"/>
</dbReference>
<keyword evidence="5 9" id="KW-0479">Metal-binding</keyword>
<evidence type="ECO:0000256" key="9">
    <source>
        <dbReference type="HAMAP-Rule" id="MF_00009"/>
    </source>
</evidence>